<dbReference type="KEGG" id="sti:Sthe_1603"/>
<gene>
    <name evidence="4" type="ordered locus">Sthe_1603</name>
</gene>
<evidence type="ECO:0000259" key="2">
    <source>
        <dbReference type="PROSITE" id="PS50110"/>
    </source>
</evidence>
<dbReference type="Proteomes" id="UP000002027">
    <property type="component" value="Chromosome 1"/>
</dbReference>
<accession>D1C470</accession>
<dbReference type="PANTHER" id="PTHR43367">
    <property type="match status" value="1"/>
</dbReference>
<dbReference type="Pfam" id="PF03861">
    <property type="entry name" value="ANTAR"/>
    <property type="match status" value="1"/>
</dbReference>
<dbReference type="PANTHER" id="PTHR43367:SF1">
    <property type="entry name" value="TWO-COMPONENT RESPONSE REGULATOR-LIKE APRR6-RELATED"/>
    <property type="match status" value="1"/>
</dbReference>
<evidence type="ECO:0000259" key="3">
    <source>
        <dbReference type="PROSITE" id="PS50921"/>
    </source>
</evidence>
<dbReference type="PROSITE" id="PS50921">
    <property type="entry name" value="ANTAR"/>
    <property type="match status" value="1"/>
</dbReference>
<organism evidence="4 5">
    <name type="scientific">Sphaerobacter thermophilus (strain ATCC 49802 / DSM 20745 / KCCM 41009 / NCIMB 13125 / S 6022)</name>
    <dbReference type="NCBI Taxonomy" id="479434"/>
    <lineage>
        <taxon>Bacteria</taxon>
        <taxon>Pseudomonadati</taxon>
        <taxon>Thermomicrobiota</taxon>
        <taxon>Thermomicrobia</taxon>
        <taxon>Sphaerobacterales</taxon>
        <taxon>Sphaerobacterineae</taxon>
        <taxon>Sphaerobacteraceae</taxon>
        <taxon>Sphaerobacter</taxon>
    </lineage>
</organism>
<dbReference type="SUPFAM" id="SSF52172">
    <property type="entry name" value="CheY-like"/>
    <property type="match status" value="1"/>
</dbReference>
<dbReference type="Gene3D" id="1.10.10.10">
    <property type="entry name" value="Winged helix-like DNA-binding domain superfamily/Winged helix DNA-binding domain"/>
    <property type="match status" value="1"/>
</dbReference>
<dbReference type="GO" id="GO:0000160">
    <property type="term" value="P:phosphorelay signal transduction system"/>
    <property type="evidence" value="ECO:0007669"/>
    <property type="project" value="InterPro"/>
</dbReference>
<dbReference type="InterPro" id="IPR001789">
    <property type="entry name" value="Sig_transdc_resp-reg_receiver"/>
</dbReference>
<dbReference type="AlphaFoldDB" id="D1C470"/>
<dbReference type="InterPro" id="IPR036388">
    <property type="entry name" value="WH-like_DNA-bd_sf"/>
</dbReference>
<dbReference type="HOGENOM" id="CLU_000445_65_0_0"/>
<dbReference type="EMBL" id="CP001823">
    <property type="protein sequence ID" value="ACZ39037.1"/>
    <property type="molecule type" value="Genomic_DNA"/>
</dbReference>
<dbReference type="STRING" id="479434.Sthe_1603"/>
<feature type="domain" description="ANTAR" evidence="3">
    <location>
        <begin position="129"/>
        <end position="190"/>
    </location>
</feature>
<dbReference type="GO" id="GO:0003723">
    <property type="term" value="F:RNA binding"/>
    <property type="evidence" value="ECO:0007669"/>
    <property type="project" value="InterPro"/>
</dbReference>
<keyword evidence="1" id="KW-0597">Phosphoprotein</keyword>
<dbReference type="OrthoDB" id="9808843at2"/>
<dbReference type="Pfam" id="PF00072">
    <property type="entry name" value="Response_reg"/>
    <property type="match status" value="1"/>
</dbReference>
<sequence>MESASRRARIIIADDESIIRMDLREMLTHLGYDVVGEAADGRTAIELAQKLHPDLVVLDIKMPDMDGIEAAERLTQSRIAPVVLLTAYSEQNLIERAKRAGVSGYLVKPFRESELMPVIELALARFHDLQGLENEVEQLKDALETRKLIERAKGILMEVHGLKEAEAFNRMRRTSMDNRKSMREVAEAILLTHQVETRSS</sequence>
<dbReference type="InterPro" id="IPR008327">
    <property type="entry name" value="Sig_transdc_resp-reg_antiterm"/>
</dbReference>
<feature type="modified residue" description="4-aspartylphosphate" evidence="1">
    <location>
        <position position="59"/>
    </location>
</feature>
<dbReference type="RefSeq" id="WP_012872084.1">
    <property type="nucleotide sequence ID" value="NC_013523.1"/>
</dbReference>
<reference evidence="5" key="1">
    <citation type="submission" date="2009-11" db="EMBL/GenBank/DDBJ databases">
        <title>The complete chromosome 1 of Sphaerobacter thermophilus DSM 20745.</title>
        <authorList>
            <person name="Lucas S."/>
            <person name="Copeland A."/>
            <person name="Lapidus A."/>
            <person name="Glavina del Rio T."/>
            <person name="Dalin E."/>
            <person name="Tice H."/>
            <person name="Bruce D."/>
            <person name="Goodwin L."/>
            <person name="Pitluck S."/>
            <person name="Kyrpides N."/>
            <person name="Mavromatis K."/>
            <person name="Ivanova N."/>
            <person name="Mikhailova N."/>
            <person name="LaButti K.M."/>
            <person name="Clum A."/>
            <person name="Sun H.I."/>
            <person name="Brettin T."/>
            <person name="Detter J.C."/>
            <person name="Han C."/>
            <person name="Larimer F."/>
            <person name="Land M."/>
            <person name="Hauser L."/>
            <person name="Markowitz V."/>
            <person name="Cheng J.F."/>
            <person name="Hugenholtz P."/>
            <person name="Woyke T."/>
            <person name="Wu D."/>
            <person name="Steenblock K."/>
            <person name="Schneider S."/>
            <person name="Pukall R."/>
            <person name="Goeker M."/>
            <person name="Klenk H.P."/>
            <person name="Eisen J.A."/>
        </authorList>
    </citation>
    <scope>NUCLEOTIDE SEQUENCE [LARGE SCALE GENOMIC DNA]</scope>
    <source>
        <strain evidence="5">ATCC 49802 / DSM 20745 / S 6022</strain>
    </source>
</reference>
<reference evidence="4 5" key="2">
    <citation type="journal article" date="2010" name="Stand. Genomic Sci.">
        <title>Complete genome sequence of Desulfohalobium retbaense type strain (HR(100)).</title>
        <authorList>
            <person name="Spring S."/>
            <person name="Nolan M."/>
            <person name="Lapidus A."/>
            <person name="Glavina Del Rio T."/>
            <person name="Copeland A."/>
            <person name="Tice H."/>
            <person name="Cheng J.F."/>
            <person name="Lucas S."/>
            <person name="Land M."/>
            <person name="Chen F."/>
            <person name="Bruce D."/>
            <person name="Goodwin L."/>
            <person name="Pitluck S."/>
            <person name="Ivanova N."/>
            <person name="Mavromatis K."/>
            <person name="Mikhailova N."/>
            <person name="Pati A."/>
            <person name="Chen A."/>
            <person name="Palaniappan K."/>
            <person name="Hauser L."/>
            <person name="Chang Y.J."/>
            <person name="Jeffries C.D."/>
            <person name="Munk C."/>
            <person name="Kiss H."/>
            <person name="Chain P."/>
            <person name="Han C."/>
            <person name="Brettin T."/>
            <person name="Detter J.C."/>
            <person name="Schuler E."/>
            <person name="Goker M."/>
            <person name="Rohde M."/>
            <person name="Bristow J."/>
            <person name="Eisen J.A."/>
            <person name="Markowitz V."/>
            <person name="Hugenholtz P."/>
            <person name="Kyrpides N.C."/>
            <person name="Klenk H.P."/>
        </authorList>
    </citation>
    <scope>NUCLEOTIDE SEQUENCE [LARGE SCALE GENOMIC DNA]</scope>
    <source>
        <strain evidence="5">ATCC 49802 / DSM 20745 / S 6022</strain>
    </source>
</reference>
<dbReference type="InterPro" id="IPR005561">
    <property type="entry name" value="ANTAR"/>
</dbReference>
<evidence type="ECO:0000256" key="1">
    <source>
        <dbReference type="PROSITE-ProRule" id="PRU00169"/>
    </source>
</evidence>
<keyword evidence="5" id="KW-1185">Reference proteome</keyword>
<proteinExistence type="predicted"/>
<dbReference type="SMART" id="SM00448">
    <property type="entry name" value="REC"/>
    <property type="match status" value="1"/>
</dbReference>
<dbReference type="PIRSF" id="PIRSF036382">
    <property type="entry name" value="RR_antiterm"/>
    <property type="match status" value="1"/>
</dbReference>
<dbReference type="SMART" id="SM01012">
    <property type="entry name" value="ANTAR"/>
    <property type="match status" value="1"/>
</dbReference>
<dbReference type="PROSITE" id="PS50110">
    <property type="entry name" value="RESPONSE_REGULATORY"/>
    <property type="match status" value="1"/>
</dbReference>
<dbReference type="InParanoid" id="D1C470"/>
<feature type="domain" description="Response regulatory" evidence="2">
    <location>
        <begin position="9"/>
        <end position="123"/>
    </location>
</feature>
<evidence type="ECO:0000313" key="4">
    <source>
        <dbReference type="EMBL" id="ACZ39037.1"/>
    </source>
</evidence>
<dbReference type="Gene3D" id="3.40.50.2300">
    <property type="match status" value="1"/>
</dbReference>
<evidence type="ECO:0000313" key="5">
    <source>
        <dbReference type="Proteomes" id="UP000002027"/>
    </source>
</evidence>
<dbReference type="InterPro" id="IPR011006">
    <property type="entry name" value="CheY-like_superfamily"/>
</dbReference>
<protein>
    <submittedName>
        <fullName evidence="4">Response regulator receiver and ANTAR domain protein</fullName>
    </submittedName>
</protein>
<name>D1C470_SPHTD</name>
<dbReference type="eggNOG" id="COG3707">
    <property type="taxonomic scope" value="Bacteria"/>
</dbReference>